<keyword evidence="3" id="KW-0378">Hydrolase</keyword>
<evidence type="ECO:0000259" key="4">
    <source>
        <dbReference type="SMART" id="SM00646"/>
    </source>
</evidence>
<gene>
    <name evidence="5" type="primary">amiC</name>
    <name evidence="5" type="ORF">GCM10011452_06730</name>
</gene>
<accession>A0A918IPG7</accession>
<dbReference type="Gene3D" id="3.40.630.40">
    <property type="entry name" value="Zn-dependent exopeptidases"/>
    <property type="match status" value="1"/>
</dbReference>
<dbReference type="InterPro" id="IPR002508">
    <property type="entry name" value="MurNAc-LAA_cat"/>
</dbReference>
<dbReference type="RefSeq" id="WP_189632379.1">
    <property type="nucleotide sequence ID" value="NZ_BMYQ01000001.1"/>
</dbReference>
<name>A0A918IPG7_9RHOB</name>
<evidence type="ECO:0000313" key="6">
    <source>
        <dbReference type="Proteomes" id="UP000628984"/>
    </source>
</evidence>
<comment type="catalytic activity">
    <reaction evidence="1">
        <text>Hydrolyzes the link between N-acetylmuramoyl residues and L-amino acid residues in certain cell-wall glycopeptides.</text>
        <dbReference type="EC" id="3.5.1.28"/>
    </reaction>
</comment>
<dbReference type="InterPro" id="IPR050695">
    <property type="entry name" value="N-acetylmuramoyl_amidase_3"/>
</dbReference>
<evidence type="ECO:0000313" key="5">
    <source>
        <dbReference type="EMBL" id="GGW22728.1"/>
    </source>
</evidence>
<dbReference type="SUPFAM" id="SSF53187">
    <property type="entry name" value="Zn-dependent exopeptidases"/>
    <property type="match status" value="1"/>
</dbReference>
<dbReference type="Pfam" id="PF01520">
    <property type="entry name" value="Amidase_3"/>
    <property type="match status" value="1"/>
</dbReference>
<keyword evidence="6" id="KW-1185">Reference proteome</keyword>
<dbReference type="Proteomes" id="UP000628984">
    <property type="component" value="Unassembled WGS sequence"/>
</dbReference>
<dbReference type="EC" id="3.5.1.28" evidence="2"/>
<dbReference type="GO" id="GO:0009253">
    <property type="term" value="P:peptidoglycan catabolic process"/>
    <property type="evidence" value="ECO:0007669"/>
    <property type="project" value="InterPro"/>
</dbReference>
<proteinExistence type="predicted"/>
<evidence type="ECO:0000256" key="3">
    <source>
        <dbReference type="ARBA" id="ARBA00022801"/>
    </source>
</evidence>
<sequence>MWARIVLVLALIWGGLAAVAQDLTALARLVPEESSIRDSRGGIEVRLSLSQPVPWRVRLLADPPRLVMDFREVDWQGIGQVPRDGVVDLRAGVFRPGWSRLVAELPGPMVVESAGMTTGTTPRVEVTLRQASAEEFAAKAQAPEPPGWALPKPADVPKAEARHDETFVVVLDPGHGGIDPGAERDGVKEADLVLAFARELKELLLRDGNTIAVLTREEDVFVPLETRISISRAAGADVFLSLHADALAEGEAVGATVYTLSDDASDQAGKALAERHDRADLLAGVDLTEQDDMVAKVLMDMARTETTPRVDRLADALVAAIQAQNLRMHRHPRQEAGFSVLKSPDIPSALLELGFLSSEKDLVRLQDPAWRAKMAAAVRDGLQAWAKDEAARAGVQ</sequence>
<dbReference type="PANTHER" id="PTHR30404:SF0">
    <property type="entry name" value="N-ACETYLMURAMOYL-L-ALANINE AMIDASE AMIC"/>
    <property type="match status" value="1"/>
</dbReference>
<reference evidence="5" key="1">
    <citation type="journal article" date="2014" name="Int. J. Syst. Evol. Microbiol.">
        <title>Complete genome sequence of Corynebacterium casei LMG S-19264T (=DSM 44701T), isolated from a smear-ripened cheese.</title>
        <authorList>
            <consortium name="US DOE Joint Genome Institute (JGI-PGF)"/>
            <person name="Walter F."/>
            <person name="Albersmeier A."/>
            <person name="Kalinowski J."/>
            <person name="Ruckert C."/>
        </authorList>
    </citation>
    <scope>NUCLEOTIDE SEQUENCE</scope>
    <source>
        <strain evidence="5">KCTC 23714</strain>
    </source>
</reference>
<dbReference type="PANTHER" id="PTHR30404">
    <property type="entry name" value="N-ACETYLMURAMOYL-L-ALANINE AMIDASE"/>
    <property type="match status" value="1"/>
</dbReference>
<dbReference type="AlphaFoldDB" id="A0A918IPG7"/>
<dbReference type="GO" id="GO:0030288">
    <property type="term" value="C:outer membrane-bounded periplasmic space"/>
    <property type="evidence" value="ECO:0007669"/>
    <property type="project" value="TreeGrafter"/>
</dbReference>
<comment type="caution">
    <text evidence="5">The sequence shown here is derived from an EMBL/GenBank/DDBJ whole genome shotgun (WGS) entry which is preliminary data.</text>
</comment>
<evidence type="ECO:0000256" key="1">
    <source>
        <dbReference type="ARBA" id="ARBA00001561"/>
    </source>
</evidence>
<dbReference type="SMART" id="SM00646">
    <property type="entry name" value="Ami_3"/>
    <property type="match status" value="1"/>
</dbReference>
<organism evidence="5 6">
    <name type="scientific">Gemmobacter lanyuensis</name>
    <dbReference type="NCBI Taxonomy" id="1054497"/>
    <lineage>
        <taxon>Bacteria</taxon>
        <taxon>Pseudomonadati</taxon>
        <taxon>Pseudomonadota</taxon>
        <taxon>Alphaproteobacteria</taxon>
        <taxon>Rhodobacterales</taxon>
        <taxon>Paracoccaceae</taxon>
        <taxon>Gemmobacter</taxon>
    </lineage>
</organism>
<protein>
    <recommendedName>
        <fullName evidence="2">N-acetylmuramoyl-L-alanine amidase</fullName>
        <ecNumber evidence="2">3.5.1.28</ecNumber>
    </recommendedName>
</protein>
<dbReference type="GO" id="GO:0008745">
    <property type="term" value="F:N-acetylmuramoyl-L-alanine amidase activity"/>
    <property type="evidence" value="ECO:0007669"/>
    <property type="project" value="UniProtKB-EC"/>
</dbReference>
<dbReference type="EMBL" id="BMYQ01000001">
    <property type="protein sequence ID" value="GGW22728.1"/>
    <property type="molecule type" value="Genomic_DNA"/>
</dbReference>
<reference evidence="5" key="2">
    <citation type="submission" date="2020-09" db="EMBL/GenBank/DDBJ databases">
        <authorList>
            <person name="Sun Q."/>
            <person name="Kim S."/>
        </authorList>
    </citation>
    <scope>NUCLEOTIDE SEQUENCE</scope>
    <source>
        <strain evidence="5">KCTC 23714</strain>
    </source>
</reference>
<dbReference type="Gene3D" id="2.60.40.3500">
    <property type="match status" value="1"/>
</dbReference>
<evidence type="ECO:0000256" key="2">
    <source>
        <dbReference type="ARBA" id="ARBA00011901"/>
    </source>
</evidence>
<dbReference type="CDD" id="cd02696">
    <property type="entry name" value="MurNAc-LAA"/>
    <property type="match status" value="1"/>
</dbReference>
<feature type="domain" description="MurNAc-LAA" evidence="4">
    <location>
        <begin position="228"/>
        <end position="383"/>
    </location>
</feature>